<sequence length="225" mass="25563">MMSEEIVGKKTSLSSLIYPKRIPNIKFGPIKDEMGFTLSERLALRQAWNLIKPFERRYGQDVFYSFLNDYSWGIKKFGNGTELDLKALHSHAFRFINFFGLLIEEKDSVMFQLMINDNNQTHSRCKVGSFFVGHLAQALADYVLKVFHKVSSLSLERGLDKLVEKFQNYQDNPSITSAHNRLSKMNSDPRPPRGNPVEAQGMNRNYIGRRTSAADAASATAISGF</sequence>
<dbReference type="eggNOG" id="ENOG502TB9X">
    <property type="taxonomic scope" value="Eukaryota"/>
</dbReference>
<dbReference type="Gene3D" id="1.10.490.10">
    <property type="entry name" value="Globins"/>
    <property type="match status" value="1"/>
</dbReference>
<dbReference type="Proteomes" id="UP000002282">
    <property type="component" value="Chromosome 3R"/>
</dbReference>
<reference evidence="2 3" key="2">
    <citation type="journal article" date="2007" name="PLoS Biol.">
        <title>Principles of genome evolution in the Drosophila melanogaster species group.</title>
        <authorList>
            <person name="Ranz J.M."/>
            <person name="Maurin D."/>
            <person name="Chan Y.S."/>
            <person name="von Grotthuss M."/>
            <person name="Hillier L.W."/>
            <person name="Roote J."/>
            <person name="Ashburner M."/>
            <person name="Bergman C.M."/>
        </authorList>
    </citation>
    <scope>NUCLEOTIDE SEQUENCE [LARGE SCALE GENOMIC DNA]</scope>
    <source>
        <strain evidence="3">Tai18E2 / Tucson 14021-0261.01</strain>
    </source>
</reference>
<dbReference type="OMA" id="VFQLMIN"/>
<dbReference type="CDD" id="cd01040">
    <property type="entry name" value="Mb-like"/>
    <property type="match status" value="1"/>
</dbReference>
<dbReference type="OrthoDB" id="7751476at2759"/>
<dbReference type="GO" id="GO:0019825">
    <property type="term" value="F:oxygen binding"/>
    <property type="evidence" value="ECO:0007669"/>
    <property type="project" value="InterPro"/>
</dbReference>
<keyword evidence="3" id="KW-1185">Reference proteome</keyword>
<feature type="compositionally biased region" description="Polar residues" evidence="1">
    <location>
        <begin position="176"/>
        <end position="186"/>
    </location>
</feature>
<dbReference type="KEGG" id="dya:Dyak_GE10172"/>
<dbReference type="GO" id="GO:0020037">
    <property type="term" value="F:heme binding"/>
    <property type="evidence" value="ECO:0007669"/>
    <property type="project" value="InterPro"/>
</dbReference>
<gene>
    <name evidence="2" type="primary">Dyak\GE10172</name>
    <name evidence="2" type="synonym">dyak_GLEANR_10120</name>
    <name evidence="2" type="synonym">GE10172</name>
    <name evidence="2" type="ORF">Dyak_GE10172</name>
</gene>
<feature type="region of interest" description="Disordered" evidence="1">
    <location>
        <begin position="176"/>
        <end position="199"/>
    </location>
</feature>
<dbReference type="AlphaFoldDB" id="B4PVJ1"/>
<accession>B4PVJ1</accession>
<reference evidence="2 3" key="1">
    <citation type="journal article" date="2007" name="Nature">
        <title>Evolution of genes and genomes on the Drosophila phylogeny.</title>
        <authorList>
            <consortium name="Drosophila 12 Genomes Consortium"/>
            <person name="Clark A.G."/>
            <person name="Eisen M.B."/>
            <person name="Smith D.R."/>
            <person name="Bergman C.M."/>
            <person name="Oliver B."/>
            <person name="Markow T.A."/>
            <person name="Kaufman T.C."/>
            <person name="Kellis M."/>
            <person name="Gelbart W."/>
            <person name="Iyer V.N."/>
            <person name="Pollard D.A."/>
            <person name="Sackton T.B."/>
            <person name="Larracuente A.M."/>
            <person name="Singh N.D."/>
            <person name="Abad J.P."/>
            <person name="Abt D.N."/>
            <person name="Adryan B."/>
            <person name="Aguade M."/>
            <person name="Akashi H."/>
            <person name="Anderson W.W."/>
            <person name="Aquadro C.F."/>
            <person name="Ardell D.H."/>
            <person name="Arguello R."/>
            <person name="Artieri C.G."/>
            <person name="Barbash D.A."/>
            <person name="Barker D."/>
            <person name="Barsanti P."/>
            <person name="Batterham P."/>
            <person name="Batzoglou S."/>
            <person name="Begun D."/>
            <person name="Bhutkar A."/>
            <person name="Blanco E."/>
            <person name="Bosak S.A."/>
            <person name="Bradley R.K."/>
            <person name="Brand A.D."/>
            <person name="Brent M.R."/>
            <person name="Brooks A.N."/>
            <person name="Brown R.H."/>
            <person name="Butlin R.K."/>
            <person name="Caggese C."/>
            <person name="Calvi B.R."/>
            <person name="Bernardo de Carvalho A."/>
            <person name="Caspi A."/>
            <person name="Castrezana S."/>
            <person name="Celniker S.E."/>
            <person name="Chang J.L."/>
            <person name="Chapple C."/>
            <person name="Chatterji S."/>
            <person name="Chinwalla A."/>
            <person name="Civetta A."/>
            <person name="Clifton S.W."/>
            <person name="Comeron J.M."/>
            <person name="Costello J.C."/>
            <person name="Coyne J.A."/>
            <person name="Daub J."/>
            <person name="David R.G."/>
            <person name="Delcher A.L."/>
            <person name="Delehaunty K."/>
            <person name="Do C.B."/>
            <person name="Ebling H."/>
            <person name="Edwards K."/>
            <person name="Eickbush T."/>
            <person name="Evans J.D."/>
            <person name="Filipski A."/>
            <person name="Findeiss S."/>
            <person name="Freyhult E."/>
            <person name="Fulton L."/>
            <person name="Fulton R."/>
            <person name="Garcia A.C."/>
            <person name="Gardiner A."/>
            <person name="Garfield D.A."/>
            <person name="Garvin B.E."/>
            <person name="Gibson G."/>
            <person name="Gilbert D."/>
            <person name="Gnerre S."/>
            <person name="Godfrey J."/>
            <person name="Good R."/>
            <person name="Gotea V."/>
            <person name="Gravely B."/>
            <person name="Greenberg A.J."/>
            <person name="Griffiths-Jones S."/>
            <person name="Gross S."/>
            <person name="Guigo R."/>
            <person name="Gustafson E.A."/>
            <person name="Haerty W."/>
            <person name="Hahn M.W."/>
            <person name="Halligan D.L."/>
            <person name="Halpern A.L."/>
            <person name="Halter G.M."/>
            <person name="Han M.V."/>
            <person name="Heger A."/>
            <person name="Hillier L."/>
            <person name="Hinrichs A.S."/>
            <person name="Holmes I."/>
            <person name="Hoskins R.A."/>
            <person name="Hubisz M.J."/>
            <person name="Hultmark D."/>
            <person name="Huntley M.A."/>
            <person name="Jaffe D.B."/>
            <person name="Jagadeeshan S."/>
            <person name="Jeck W.R."/>
            <person name="Johnson J."/>
            <person name="Jones C.D."/>
            <person name="Jordan W.C."/>
            <person name="Karpen G.H."/>
            <person name="Kataoka E."/>
            <person name="Keightley P.D."/>
            <person name="Kheradpour P."/>
            <person name="Kirkness E.F."/>
            <person name="Koerich L.B."/>
            <person name="Kristiansen K."/>
            <person name="Kudrna D."/>
            <person name="Kulathinal R.J."/>
            <person name="Kumar S."/>
            <person name="Kwok R."/>
            <person name="Lander E."/>
            <person name="Langley C.H."/>
            <person name="Lapoint R."/>
            <person name="Lazzaro B.P."/>
            <person name="Lee S.J."/>
            <person name="Levesque L."/>
            <person name="Li R."/>
            <person name="Lin C.F."/>
            <person name="Lin M.F."/>
            <person name="Lindblad-Toh K."/>
            <person name="Llopart A."/>
            <person name="Long M."/>
            <person name="Low L."/>
            <person name="Lozovsky E."/>
            <person name="Lu J."/>
            <person name="Luo M."/>
            <person name="Machado C.A."/>
            <person name="Makalowski W."/>
            <person name="Marzo M."/>
            <person name="Matsuda M."/>
            <person name="Matzkin L."/>
            <person name="McAllister B."/>
            <person name="McBride C.S."/>
            <person name="McKernan B."/>
            <person name="McKernan K."/>
            <person name="Mendez-Lago M."/>
            <person name="Minx P."/>
            <person name="Mollenhauer M.U."/>
            <person name="Montooth K."/>
            <person name="Mount S.M."/>
            <person name="Mu X."/>
            <person name="Myers E."/>
            <person name="Negre B."/>
            <person name="Newfeld S."/>
            <person name="Nielsen R."/>
            <person name="Noor M.A."/>
            <person name="O'Grady P."/>
            <person name="Pachter L."/>
            <person name="Papaceit M."/>
            <person name="Parisi M.J."/>
            <person name="Parisi M."/>
            <person name="Parts L."/>
            <person name="Pedersen J.S."/>
            <person name="Pesole G."/>
            <person name="Phillippy A.M."/>
            <person name="Ponting C.P."/>
            <person name="Pop M."/>
            <person name="Porcelli D."/>
            <person name="Powell J.R."/>
            <person name="Prohaska S."/>
            <person name="Pruitt K."/>
            <person name="Puig M."/>
            <person name="Quesneville H."/>
            <person name="Ram K.R."/>
            <person name="Rand D."/>
            <person name="Rasmussen M.D."/>
            <person name="Reed L.K."/>
            <person name="Reenan R."/>
            <person name="Reily A."/>
            <person name="Remington K.A."/>
            <person name="Rieger T.T."/>
            <person name="Ritchie M.G."/>
            <person name="Robin C."/>
            <person name="Rogers Y.H."/>
            <person name="Rohde C."/>
            <person name="Rozas J."/>
            <person name="Rubenfield M.J."/>
            <person name="Ruiz A."/>
            <person name="Russo S."/>
            <person name="Salzberg S.L."/>
            <person name="Sanchez-Gracia A."/>
            <person name="Saranga D.J."/>
            <person name="Sato H."/>
            <person name="Schaeffer S.W."/>
            <person name="Schatz M.C."/>
            <person name="Schlenke T."/>
            <person name="Schwartz R."/>
            <person name="Segarra C."/>
            <person name="Singh R.S."/>
            <person name="Sirot L."/>
            <person name="Sirota M."/>
            <person name="Sisneros N.B."/>
            <person name="Smith C.D."/>
            <person name="Smith T.F."/>
            <person name="Spieth J."/>
            <person name="Stage D.E."/>
            <person name="Stark A."/>
            <person name="Stephan W."/>
            <person name="Strausberg R.L."/>
            <person name="Strempel S."/>
            <person name="Sturgill D."/>
            <person name="Sutton G."/>
            <person name="Sutton G.G."/>
            <person name="Tao W."/>
            <person name="Teichmann S."/>
            <person name="Tobari Y.N."/>
            <person name="Tomimura Y."/>
            <person name="Tsolas J.M."/>
            <person name="Valente V.L."/>
            <person name="Venter E."/>
            <person name="Venter J.C."/>
            <person name="Vicario S."/>
            <person name="Vieira F.G."/>
            <person name="Vilella A.J."/>
            <person name="Villasante A."/>
            <person name="Walenz B."/>
            <person name="Wang J."/>
            <person name="Wasserman M."/>
            <person name="Watts T."/>
            <person name="Wilson D."/>
            <person name="Wilson R.K."/>
            <person name="Wing R.A."/>
            <person name="Wolfner M.F."/>
            <person name="Wong A."/>
            <person name="Wong G.K."/>
            <person name="Wu C.I."/>
            <person name="Wu G."/>
            <person name="Yamamoto D."/>
            <person name="Yang H.P."/>
            <person name="Yang S.P."/>
            <person name="Yorke J.A."/>
            <person name="Yoshida K."/>
            <person name="Zdobnov E."/>
            <person name="Zhang P."/>
            <person name="Zhang Y."/>
            <person name="Zimin A.V."/>
            <person name="Baldwin J."/>
            <person name="Abdouelleil A."/>
            <person name="Abdulkadir J."/>
            <person name="Abebe A."/>
            <person name="Abera B."/>
            <person name="Abreu J."/>
            <person name="Acer S.C."/>
            <person name="Aftuck L."/>
            <person name="Alexander A."/>
            <person name="An P."/>
            <person name="Anderson E."/>
            <person name="Anderson S."/>
            <person name="Arachi H."/>
            <person name="Azer M."/>
            <person name="Bachantsang P."/>
            <person name="Barry A."/>
            <person name="Bayul T."/>
            <person name="Berlin A."/>
            <person name="Bessette D."/>
            <person name="Bloom T."/>
            <person name="Blye J."/>
            <person name="Boguslavskiy L."/>
            <person name="Bonnet C."/>
            <person name="Boukhgalter B."/>
            <person name="Bourzgui I."/>
            <person name="Brown A."/>
            <person name="Cahill P."/>
            <person name="Channer S."/>
            <person name="Cheshatsang Y."/>
            <person name="Chuda L."/>
            <person name="Citroen M."/>
            <person name="Collymore A."/>
            <person name="Cooke P."/>
            <person name="Costello M."/>
            <person name="D'Aco K."/>
            <person name="Daza R."/>
            <person name="De Haan G."/>
            <person name="DeGray S."/>
            <person name="DeMaso C."/>
            <person name="Dhargay N."/>
            <person name="Dooley K."/>
            <person name="Dooley E."/>
            <person name="Doricent M."/>
            <person name="Dorje P."/>
            <person name="Dorjee K."/>
            <person name="Dupes A."/>
            <person name="Elong R."/>
            <person name="Falk J."/>
            <person name="Farina A."/>
            <person name="Faro S."/>
            <person name="Ferguson D."/>
            <person name="Fisher S."/>
            <person name="Foley C.D."/>
            <person name="Franke A."/>
            <person name="Friedrich D."/>
            <person name="Gadbois L."/>
            <person name="Gearin G."/>
            <person name="Gearin C.R."/>
            <person name="Giannoukos G."/>
            <person name="Goode T."/>
            <person name="Graham J."/>
            <person name="Grandbois E."/>
            <person name="Grewal S."/>
            <person name="Gyaltsen K."/>
            <person name="Hafez N."/>
            <person name="Hagos B."/>
            <person name="Hall J."/>
            <person name="Henson C."/>
            <person name="Hollinger A."/>
            <person name="Honan T."/>
            <person name="Huard M.D."/>
            <person name="Hughes L."/>
            <person name="Hurhula B."/>
            <person name="Husby M.E."/>
            <person name="Kamat A."/>
            <person name="Kanga B."/>
            <person name="Kashin S."/>
            <person name="Khazanovich D."/>
            <person name="Kisner P."/>
            <person name="Lance K."/>
            <person name="Lara M."/>
            <person name="Lee W."/>
            <person name="Lennon N."/>
            <person name="Letendre F."/>
            <person name="LeVine R."/>
            <person name="Lipovsky A."/>
            <person name="Liu X."/>
            <person name="Liu J."/>
            <person name="Liu S."/>
            <person name="Lokyitsang T."/>
            <person name="Lokyitsang Y."/>
            <person name="Lubonja R."/>
            <person name="Lui A."/>
            <person name="MacDonald P."/>
            <person name="Magnisalis V."/>
            <person name="Maru K."/>
            <person name="Matthews C."/>
            <person name="McCusker W."/>
            <person name="McDonough S."/>
            <person name="Mehta T."/>
            <person name="Meldrim J."/>
            <person name="Meneus L."/>
            <person name="Mihai O."/>
            <person name="Mihalev A."/>
            <person name="Mihova T."/>
            <person name="Mittelman R."/>
            <person name="Mlenga V."/>
            <person name="Montmayeur A."/>
            <person name="Mulrain L."/>
            <person name="Navidi A."/>
            <person name="Naylor J."/>
            <person name="Negash T."/>
            <person name="Nguyen T."/>
            <person name="Nguyen N."/>
            <person name="Nicol R."/>
            <person name="Norbu C."/>
            <person name="Norbu N."/>
            <person name="Novod N."/>
            <person name="O'Neill B."/>
            <person name="Osman S."/>
            <person name="Markiewicz E."/>
            <person name="Oyono O.L."/>
            <person name="Patti C."/>
            <person name="Phunkhang P."/>
            <person name="Pierre F."/>
            <person name="Priest M."/>
            <person name="Raghuraman S."/>
            <person name="Rege F."/>
            <person name="Reyes R."/>
            <person name="Rise C."/>
            <person name="Rogov P."/>
            <person name="Ross K."/>
            <person name="Ryan E."/>
            <person name="Settipalli S."/>
            <person name="Shea T."/>
            <person name="Sherpa N."/>
            <person name="Shi L."/>
            <person name="Shih D."/>
            <person name="Sparrow T."/>
            <person name="Spaulding J."/>
            <person name="Stalker J."/>
            <person name="Stange-Thomann N."/>
            <person name="Stavropoulos S."/>
            <person name="Stone C."/>
            <person name="Strader C."/>
            <person name="Tesfaye S."/>
            <person name="Thomson T."/>
            <person name="Thoulutsang Y."/>
            <person name="Thoulutsang D."/>
            <person name="Topham K."/>
            <person name="Topping I."/>
            <person name="Tsamla T."/>
            <person name="Vassiliev H."/>
            <person name="Vo A."/>
            <person name="Wangchuk T."/>
            <person name="Wangdi T."/>
            <person name="Weiand M."/>
            <person name="Wilkinson J."/>
            <person name="Wilson A."/>
            <person name="Yadav S."/>
            <person name="Young G."/>
            <person name="Yu Q."/>
            <person name="Zembek L."/>
            <person name="Zhong D."/>
            <person name="Zimmer A."/>
            <person name="Zwirko Z."/>
            <person name="Jaffe D.B."/>
            <person name="Alvarez P."/>
            <person name="Brockman W."/>
            <person name="Butler J."/>
            <person name="Chin C."/>
            <person name="Gnerre S."/>
            <person name="Grabherr M."/>
            <person name="Kleber M."/>
            <person name="Mauceli E."/>
            <person name="MacCallum I."/>
        </authorList>
    </citation>
    <scope>NUCLEOTIDE SEQUENCE [LARGE SCALE GENOMIC DNA]</scope>
    <source>
        <strain evidence="3">Tai18E2 / Tucson 14021-0261.01</strain>
    </source>
</reference>
<evidence type="ECO:0000313" key="3">
    <source>
        <dbReference type="Proteomes" id="UP000002282"/>
    </source>
</evidence>
<organism evidence="2 3">
    <name type="scientific">Drosophila yakuba</name>
    <name type="common">Fruit fly</name>
    <dbReference type="NCBI Taxonomy" id="7245"/>
    <lineage>
        <taxon>Eukaryota</taxon>
        <taxon>Metazoa</taxon>
        <taxon>Ecdysozoa</taxon>
        <taxon>Arthropoda</taxon>
        <taxon>Hexapoda</taxon>
        <taxon>Insecta</taxon>
        <taxon>Pterygota</taxon>
        <taxon>Neoptera</taxon>
        <taxon>Endopterygota</taxon>
        <taxon>Diptera</taxon>
        <taxon>Brachycera</taxon>
        <taxon>Muscomorpha</taxon>
        <taxon>Ephydroidea</taxon>
        <taxon>Drosophilidae</taxon>
        <taxon>Drosophila</taxon>
        <taxon>Sophophora</taxon>
    </lineage>
</organism>
<name>B4PVJ1_DROYA</name>
<proteinExistence type="predicted"/>
<evidence type="ECO:0000313" key="2">
    <source>
        <dbReference type="EMBL" id="EDW97800.1"/>
    </source>
</evidence>
<dbReference type="InterPro" id="IPR044399">
    <property type="entry name" value="Mb-like_M"/>
</dbReference>
<dbReference type="InterPro" id="IPR012292">
    <property type="entry name" value="Globin/Proto"/>
</dbReference>
<dbReference type="EMBL" id="CM000160">
    <property type="protein sequence ID" value="EDW97800.1"/>
    <property type="molecule type" value="Genomic_DNA"/>
</dbReference>
<dbReference type="SUPFAM" id="SSF46458">
    <property type="entry name" value="Globin-like"/>
    <property type="match status" value="1"/>
</dbReference>
<dbReference type="SMR" id="B4PVJ1"/>
<evidence type="ECO:0000256" key="1">
    <source>
        <dbReference type="SAM" id="MobiDB-lite"/>
    </source>
</evidence>
<protein>
    <submittedName>
        <fullName evidence="2">Uncharacterized protein, isoform A</fullName>
    </submittedName>
</protein>
<dbReference type="HOGENOM" id="CLU_107309_0_0_1"/>
<dbReference type="InterPro" id="IPR009050">
    <property type="entry name" value="Globin-like_sf"/>
</dbReference>
<dbReference type="PhylomeDB" id="B4PVJ1"/>